<name>A0ABR3TL19_9PEZI</name>
<reference evidence="1 2" key="1">
    <citation type="journal article" date="2023" name="Plant Dis.">
        <title>First Report of Diplodia intermedia Causing Canker and Dieback Diseases on Apple Trees in Canada.</title>
        <authorList>
            <person name="Ellouze W."/>
            <person name="Ilyukhin E."/>
            <person name="Sulman M."/>
            <person name="Ali S."/>
        </authorList>
    </citation>
    <scope>NUCLEOTIDE SEQUENCE [LARGE SCALE GENOMIC DNA]</scope>
    <source>
        <strain evidence="1 2">M45-28</strain>
    </source>
</reference>
<evidence type="ECO:0000313" key="1">
    <source>
        <dbReference type="EMBL" id="KAL1640067.1"/>
    </source>
</evidence>
<gene>
    <name evidence="1" type="ORF">SLS58_007334</name>
</gene>
<accession>A0ABR3TL19</accession>
<sequence length="420" mass="48555">MPINLSEKPVATPTILHHRDAINLRLRGFVTDFPVENPSSRWMQAGREVLPHDDPYVEVLFNQGIENFPLPTLLHSRETLVYLGLDDAFAEQCWDKWAHMRPEQRTMPATNKDGYPPFLSNIVMLMNNRSMYEEPRPEPPDEAEIRQPVEQETQRLVDESGGLCDPAFVEMAWENVFGAAAREIRCRVHERKMLRFFGLTPEAVWYFYHATHDTGIEETLGLRGLDLENIRGRRYIYFLQKTMLEPRYRLLLQVKRMSEVRADLWGRFAPLPPAPGDEDDTVYDGEALLAETPRCVDPNWSHASSGEDPAVLLDGRIRRVMSMFQGQHFASTGMFLGPWTADMPQICWYSKVPSTFVCQPIADFIEKTKFKKKLEKYEKVKGQEEPKTQSPHEFLAEMKWEGIPVGDVWDIAHNPYPYSP</sequence>
<keyword evidence="2" id="KW-1185">Reference proteome</keyword>
<dbReference type="EMBL" id="JAKEKT020000055">
    <property type="protein sequence ID" value="KAL1640067.1"/>
    <property type="molecule type" value="Genomic_DNA"/>
</dbReference>
<proteinExistence type="predicted"/>
<organism evidence="1 2">
    <name type="scientific">Diplodia intermedia</name>
    <dbReference type="NCBI Taxonomy" id="856260"/>
    <lineage>
        <taxon>Eukaryota</taxon>
        <taxon>Fungi</taxon>
        <taxon>Dikarya</taxon>
        <taxon>Ascomycota</taxon>
        <taxon>Pezizomycotina</taxon>
        <taxon>Dothideomycetes</taxon>
        <taxon>Dothideomycetes incertae sedis</taxon>
        <taxon>Botryosphaeriales</taxon>
        <taxon>Botryosphaeriaceae</taxon>
        <taxon>Diplodia</taxon>
    </lineage>
</organism>
<evidence type="ECO:0000313" key="2">
    <source>
        <dbReference type="Proteomes" id="UP001521184"/>
    </source>
</evidence>
<dbReference type="Proteomes" id="UP001521184">
    <property type="component" value="Unassembled WGS sequence"/>
</dbReference>
<protein>
    <submittedName>
        <fullName evidence="1">Uncharacterized protein</fullName>
    </submittedName>
</protein>
<comment type="caution">
    <text evidence="1">The sequence shown here is derived from an EMBL/GenBank/DDBJ whole genome shotgun (WGS) entry which is preliminary data.</text>
</comment>